<dbReference type="AlphaFoldDB" id="A0A9Q0VC96"/>
<keyword evidence="2 3" id="KW-0472">Membrane</keyword>
<dbReference type="Proteomes" id="UP001151532">
    <property type="component" value="Chromosome 19"/>
</dbReference>
<evidence type="ECO:0000256" key="3">
    <source>
        <dbReference type="SAM" id="Phobius"/>
    </source>
</evidence>
<dbReference type="PANTHER" id="PTHR31234:SF72">
    <property type="entry name" value="NDR1_HIN1-LIKE PROTEIN 6"/>
    <property type="match status" value="1"/>
</dbReference>
<dbReference type="GO" id="GO:0098542">
    <property type="term" value="P:defense response to other organism"/>
    <property type="evidence" value="ECO:0007669"/>
    <property type="project" value="InterPro"/>
</dbReference>
<evidence type="ECO:0000313" key="4">
    <source>
        <dbReference type="EMBL" id="KAJ6744983.1"/>
    </source>
</evidence>
<feature type="transmembrane region" description="Helical" evidence="3">
    <location>
        <begin position="205"/>
        <end position="224"/>
    </location>
</feature>
<reference evidence="4" key="1">
    <citation type="submission" date="2022-11" db="EMBL/GenBank/DDBJ databases">
        <authorList>
            <person name="Hyden B.L."/>
            <person name="Feng K."/>
            <person name="Yates T."/>
            <person name="Jawdy S."/>
            <person name="Smart L.B."/>
            <person name="Muchero W."/>
        </authorList>
    </citation>
    <scope>NUCLEOTIDE SEQUENCE</scope>
    <source>
        <tissue evidence="4">Shoot tip</tissue>
    </source>
</reference>
<dbReference type="OrthoDB" id="778052at2759"/>
<dbReference type="EMBL" id="JAPFFK010000009">
    <property type="protein sequence ID" value="KAJ6744983.1"/>
    <property type="molecule type" value="Genomic_DNA"/>
</dbReference>
<protein>
    <submittedName>
        <fullName evidence="4">LATE EMBRYOGENESIS ABUNDANT (LEA) HYDROXYPROLINE-RICH GLYCOPROTEIN FAMILY</fullName>
    </submittedName>
</protein>
<evidence type="ECO:0000256" key="2">
    <source>
        <dbReference type="ARBA" id="ARBA00023136"/>
    </source>
</evidence>
<dbReference type="InterPro" id="IPR044839">
    <property type="entry name" value="NDR1-like"/>
</dbReference>
<accession>A0A9Q0VC96</accession>
<comment type="subcellular location">
    <subcellularLocation>
        <location evidence="1">Membrane</location>
    </subcellularLocation>
</comment>
<keyword evidence="5" id="KW-1185">Reference proteome</keyword>
<evidence type="ECO:0000313" key="5">
    <source>
        <dbReference type="Proteomes" id="UP001151532"/>
    </source>
</evidence>
<proteinExistence type="predicted"/>
<dbReference type="PANTHER" id="PTHR31234">
    <property type="entry name" value="LATE EMBRYOGENESIS ABUNDANT (LEA) HYDROXYPROLINE-RICH GLYCOPROTEIN FAMILY"/>
    <property type="match status" value="1"/>
</dbReference>
<comment type="caution">
    <text evidence="4">The sequence shown here is derived from an EMBL/GenBank/DDBJ whole genome shotgun (WGS) entry which is preliminary data.</text>
</comment>
<reference evidence="4" key="2">
    <citation type="journal article" date="2023" name="Int. J. Mol. Sci.">
        <title>De Novo Assembly and Annotation of 11 Diverse Shrub Willow (Salix) Genomes Reveals Novel Gene Organization in Sex-Linked Regions.</title>
        <authorList>
            <person name="Hyden B."/>
            <person name="Feng K."/>
            <person name="Yates T.B."/>
            <person name="Jawdy S."/>
            <person name="Cereghino C."/>
            <person name="Smart L.B."/>
            <person name="Muchero W."/>
        </authorList>
    </citation>
    <scope>NUCLEOTIDE SEQUENCE</scope>
    <source>
        <tissue evidence="4">Shoot tip</tissue>
    </source>
</reference>
<sequence>MNTTTLVHDTIAKEFGRILKGYQPLDRYGALPDNDPREMGHRSARAKQRQVFLKSYRLASGTELRRRRSRSLKLKKVVVKVRMAVLSAVSFMRGNALKSCNSKSSISASSPLQLSKFLDEKGKGLFFLLLYSCMDYAQRRVHPSDVEAAMEAAPAYPSKYVMLNNSNSSSVRPPPQRRNIPRYHSNHHHSHGHCCLKCVCCCLCFFIVVIIVLASVLAVLYVTLNPKMPQYNVESFEVNAFTMDPDFSLYTEFVVVVKSNNPNKDIAFTYGKDSSVVVAYSDSTLCSGKLPAFHQPFQNTTMIPVVLTGKSEFGSGLQEALMDNRETGRIPLLVIVKAPISVMVKSLALRQFMVNVNCSLVVDNLAPNKRVRILSSTYTYAFEDIAARKPLVESAGANPTRVHKSGQVLARLVSGSTGDISTACLVDHPVCAAGLLFIFFKVVV</sequence>
<gene>
    <name evidence="4" type="ORF">OIU79_031174</name>
</gene>
<name>A0A9Q0VC96_SALPP</name>
<evidence type="ECO:0000256" key="1">
    <source>
        <dbReference type="ARBA" id="ARBA00004370"/>
    </source>
</evidence>
<keyword evidence="3" id="KW-0812">Transmembrane</keyword>
<keyword evidence="3" id="KW-1133">Transmembrane helix</keyword>
<dbReference type="GO" id="GO:0005886">
    <property type="term" value="C:plasma membrane"/>
    <property type="evidence" value="ECO:0007669"/>
    <property type="project" value="TreeGrafter"/>
</dbReference>
<organism evidence="4 5">
    <name type="scientific">Salix purpurea</name>
    <name type="common">Purple osier willow</name>
    <dbReference type="NCBI Taxonomy" id="77065"/>
    <lineage>
        <taxon>Eukaryota</taxon>
        <taxon>Viridiplantae</taxon>
        <taxon>Streptophyta</taxon>
        <taxon>Embryophyta</taxon>
        <taxon>Tracheophyta</taxon>
        <taxon>Spermatophyta</taxon>
        <taxon>Magnoliopsida</taxon>
        <taxon>eudicotyledons</taxon>
        <taxon>Gunneridae</taxon>
        <taxon>Pentapetalae</taxon>
        <taxon>rosids</taxon>
        <taxon>fabids</taxon>
        <taxon>Malpighiales</taxon>
        <taxon>Salicaceae</taxon>
        <taxon>Saliceae</taxon>
        <taxon>Salix</taxon>
    </lineage>
</organism>